<dbReference type="InterPro" id="IPR025870">
    <property type="entry name" value="Glyoxalase-like_dom"/>
</dbReference>
<dbReference type="Proteomes" id="UP000032068">
    <property type="component" value="Unassembled WGS sequence"/>
</dbReference>
<dbReference type="RefSeq" id="WP_042553697.1">
    <property type="nucleotide sequence ID" value="NZ_JXQW01000025.1"/>
</dbReference>
<organism evidence="2 3">
    <name type="scientific">Pseudomonas fulva</name>
    <dbReference type="NCBI Taxonomy" id="47880"/>
    <lineage>
        <taxon>Bacteria</taxon>
        <taxon>Pseudomonadati</taxon>
        <taxon>Pseudomonadota</taxon>
        <taxon>Gammaproteobacteria</taxon>
        <taxon>Pseudomonadales</taxon>
        <taxon>Pseudomonadaceae</taxon>
        <taxon>Pseudomonas</taxon>
    </lineage>
</organism>
<reference evidence="2 3" key="1">
    <citation type="submission" date="2014-12" db="EMBL/GenBank/DDBJ databases">
        <title>16Stimator: statistical estimation of ribosomal gene copy numbers from draft genome assemblies.</title>
        <authorList>
            <person name="Perisin M.A."/>
            <person name="Vetter M."/>
            <person name="Gilbert J.A."/>
            <person name="Bergelson J."/>
        </authorList>
    </citation>
    <scope>NUCLEOTIDE SEQUENCE [LARGE SCALE GENOMIC DNA]</scope>
    <source>
        <strain evidence="2 3">MEJ086</strain>
    </source>
</reference>
<evidence type="ECO:0000313" key="3">
    <source>
        <dbReference type="Proteomes" id="UP000032068"/>
    </source>
</evidence>
<sequence length="262" mass="28738">MSAALDHLVINARFDLDAAAAIFAGLGFTLTPRGHHSLGSINNLIMFDEGYLELIGLPAGGERLRQEILDSPPGIDGLVLASDDPRATHAALVQAGFLVQPVQHFSRPVEVDGASLDARFGTVRLVPGQFAAGRVYFCHHQTPELVWRPEWLGHANGIHRIERLTVVSEQPEQTRQAFERLGRFDGRFSVEVIDRAAWRPRDVQAVGQEHERAERFVSIGLRGGDPADLARRATSLGLPHRQEADRVTIVIPGFATVLECLA</sequence>
<dbReference type="SUPFAM" id="SSF54593">
    <property type="entry name" value="Glyoxalase/Bleomycin resistance protein/Dihydroxybiphenyl dioxygenase"/>
    <property type="match status" value="1"/>
</dbReference>
<protein>
    <recommendedName>
        <fullName evidence="1">Glyoxalase-like domain-containing protein</fullName>
    </recommendedName>
</protein>
<dbReference type="PANTHER" id="PTHR40265:SF1">
    <property type="entry name" value="GLYOXALASE-LIKE DOMAIN-CONTAINING PROTEIN"/>
    <property type="match status" value="1"/>
</dbReference>
<evidence type="ECO:0000259" key="1">
    <source>
        <dbReference type="Pfam" id="PF13468"/>
    </source>
</evidence>
<dbReference type="OrthoDB" id="9812467at2"/>
<proteinExistence type="predicted"/>
<dbReference type="PANTHER" id="PTHR40265">
    <property type="entry name" value="BLL2707 PROTEIN"/>
    <property type="match status" value="1"/>
</dbReference>
<gene>
    <name evidence="2" type="ORF">RU08_10195</name>
</gene>
<comment type="caution">
    <text evidence="2">The sequence shown here is derived from an EMBL/GenBank/DDBJ whole genome shotgun (WGS) entry which is preliminary data.</text>
</comment>
<feature type="domain" description="Glyoxalase-like" evidence="1">
    <location>
        <begin position="5"/>
        <end position="181"/>
    </location>
</feature>
<accession>A0A0D0KRH6</accession>
<evidence type="ECO:0000313" key="2">
    <source>
        <dbReference type="EMBL" id="KIQ00713.1"/>
    </source>
</evidence>
<dbReference type="Pfam" id="PF13468">
    <property type="entry name" value="Glyoxalase_3"/>
    <property type="match status" value="1"/>
</dbReference>
<name>A0A0D0KRH6_9PSED</name>
<dbReference type="Gene3D" id="3.10.180.10">
    <property type="entry name" value="2,3-Dihydroxybiphenyl 1,2-Dioxygenase, domain 1"/>
    <property type="match status" value="1"/>
</dbReference>
<dbReference type="InterPro" id="IPR029068">
    <property type="entry name" value="Glyas_Bleomycin-R_OHBP_Dase"/>
</dbReference>
<dbReference type="EMBL" id="JXQW01000025">
    <property type="protein sequence ID" value="KIQ00713.1"/>
    <property type="molecule type" value="Genomic_DNA"/>
</dbReference>
<dbReference type="AlphaFoldDB" id="A0A0D0KRH6"/>